<dbReference type="NCBIfam" id="TIGR01446">
    <property type="entry name" value="DnaD_dom"/>
    <property type="match status" value="2"/>
</dbReference>
<dbReference type="InterPro" id="IPR006343">
    <property type="entry name" value="DnaB/C_C"/>
</dbReference>
<dbReference type="InterPro" id="IPR034829">
    <property type="entry name" value="DnaD-like_sf"/>
</dbReference>
<evidence type="ECO:0000313" key="4">
    <source>
        <dbReference type="Proteomes" id="UP001079657"/>
    </source>
</evidence>
<organism evidence="3 4">
    <name type="scientific">Clostridium ganghwense</name>
    <dbReference type="NCBI Taxonomy" id="312089"/>
    <lineage>
        <taxon>Bacteria</taxon>
        <taxon>Bacillati</taxon>
        <taxon>Bacillota</taxon>
        <taxon>Clostridia</taxon>
        <taxon>Eubacteriales</taxon>
        <taxon>Clostridiaceae</taxon>
        <taxon>Clostridium</taxon>
    </lineage>
</organism>
<keyword evidence="4" id="KW-1185">Reference proteome</keyword>
<dbReference type="InterPro" id="IPR053162">
    <property type="entry name" value="DnaD"/>
</dbReference>
<dbReference type="RefSeq" id="WP_268051043.1">
    <property type="nucleotide sequence ID" value="NZ_JAPQES010000006.1"/>
</dbReference>
<evidence type="ECO:0000313" key="3">
    <source>
        <dbReference type="EMBL" id="MCY6372114.1"/>
    </source>
</evidence>
<dbReference type="SUPFAM" id="SSF158499">
    <property type="entry name" value="DnaD domain-like"/>
    <property type="match status" value="2"/>
</dbReference>
<reference evidence="3" key="1">
    <citation type="submission" date="2022-12" db="EMBL/GenBank/DDBJ databases">
        <authorList>
            <person name="Wang J."/>
        </authorList>
    </citation>
    <scope>NUCLEOTIDE SEQUENCE</scope>
    <source>
        <strain evidence="3">HY-42-06</strain>
    </source>
</reference>
<dbReference type="PIRSF" id="PIRSF033722">
    <property type="entry name" value="DnaD_CA_C3587_prd"/>
    <property type="match status" value="1"/>
</dbReference>
<feature type="domain" description="DnaB/C C-terminal" evidence="2">
    <location>
        <begin position="226"/>
        <end position="285"/>
    </location>
</feature>
<name>A0ABT4CST9_9CLOT</name>
<proteinExistence type="inferred from homology"/>
<dbReference type="PANTHER" id="PTHR37293">
    <property type="entry name" value="PHAGE REPLICATION PROTEIN-RELATED"/>
    <property type="match status" value="1"/>
</dbReference>
<sequence length="331" mass="38906">MSTFMFKHKDLEYTPVSNIFIDKYMSKANGDQIKVYLLGLRYCLSGEIGINSASISSVLNLNENEILAAWNYWNNLGVITVNPIDSLGNYSIEFLNLNKLPDQEAAQSTVSLISEELENNSIKDMMQDIEKLLGRPLSNKEMTMYLSWQKDFNYTPEIILLLIQYSLSKGKTDYRYIETIAIAWHDAKIRTIDDAQTFIKKHEDKWLNIKKILKYLGIQNNDVMKPQQQILEKWINVYKFPLDVIYKACDICFERINKADFKYIDAILNNWFKSNIKTLEDIEKKDKPKTSFKKNNFYGNNNNKDTFNNYEQRSYNYDELEKKLLGWDIND</sequence>
<dbReference type="Gene3D" id="1.10.10.630">
    <property type="entry name" value="DnaD domain-like"/>
    <property type="match status" value="2"/>
</dbReference>
<accession>A0ABT4CST9</accession>
<protein>
    <submittedName>
        <fullName evidence="3">DnaD domain protein</fullName>
    </submittedName>
</protein>
<dbReference type="Pfam" id="PF07261">
    <property type="entry name" value="DnaB_2"/>
    <property type="match status" value="2"/>
</dbReference>
<dbReference type="InterPro" id="IPR017019">
    <property type="entry name" value="DNA_replication_prd_bac"/>
</dbReference>
<dbReference type="PANTHER" id="PTHR37293:SF5">
    <property type="entry name" value="DNA REPLICATION PROTEIN"/>
    <property type="match status" value="1"/>
</dbReference>
<feature type="domain" description="DnaB/C C-terminal" evidence="2">
    <location>
        <begin position="127"/>
        <end position="197"/>
    </location>
</feature>
<comment type="caution">
    <text evidence="3">The sequence shown here is derived from an EMBL/GenBank/DDBJ whole genome shotgun (WGS) entry which is preliminary data.</text>
</comment>
<gene>
    <name evidence="3" type="ORF">OXH55_15875</name>
</gene>
<evidence type="ECO:0000256" key="1">
    <source>
        <dbReference type="ARBA" id="ARBA00093462"/>
    </source>
</evidence>
<dbReference type="EMBL" id="JAPQES010000006">
    <property type="protein sequence ID" value="MCY6372114.1"/>
    <property type="molecule type" value="Genomic_DNA"/>
</dbReference>
<dbReference type="Proteomes" id="UP001079657">
    <property type="component" value="Unassembled WGS sequence"/>
</dbReference>
<evidence type="ECO:0000259" key="2">
    <source>
        <dbReference type="Pfam" id="PF07261"/>
    </source>
</evidence>
<comment type="similarity">
    <text evidence="1">Belongs to the DnaB/DnaD family.</text>
</comment>